<proteinExistence type="predicted"/>
<accession>A0A9L0IYK5</accession>
<organism evidence="2 3">
    <name type="scientific">Equus asinus</name>
    <name type="common">Donkey</name>
    <name type="synonym">Equus africanus asinus</name>
    <dbReference type="NCBI Taxonomy" id="9793"/>
    <lineage>
        <taxon>Eukaryota</taxon>
        <taxon>Metazoa</taxon>
        <taxon>Chordata</taxon>
        <taxon>Craniata</taxon>
        <taxon>Vertebrata</taxon>
        <taxon>Euteleostomi</taxon>
        <taxon>Mammalia</taxon>
        <taxon>Eutheria</taxon>
        <taxon>Laurasiatheria</taxon>
        <taxon>Perissodactyla</taxon>
        <taxon>Equidae</taxon>
        <taxon>Equus</taxon>
    </lineage>
</organism>
<reference evidence="2" key="3">
    <citation type="submission" date="2025-09" db="UniProtKB">
        <authorList>
            <consortium name="Ensembl"/>
        </authorList>
    </citation>
    <scope>IDENTIFICATION</scope>
</reference>
<dbReference type="Ensembl" id="ENSEAST00005069412.1">
    <property type="protein sequence ID" value="ENSEASP00005045208.1"/>
    <property type="gene ID" value="ENSEASG00005033542.1"/>
</dbReference>
<reference evidence="2" key="2">
    <citation type="submission" date="2025-08" db="UniProtKB">
        <authorList>
            <consortium name="Ensembl"/>
        </authorList>
    </citation>
    <scope>IDENTIFICATION</scope>
</reference>
<reference evidence="2 3" key="1">
    <citation type="journal article" date="2020" name="Nat. Commun.">
        <title>Donkey genomes provide new insights into domestication and selection for coat color.</title>
        <authorList>
            <person name="Wang"/>
            <person name="C."/>
            <person name="Li"/>
            <person name="H."/>
            <person name="Guo"/>
            <person name="Y."/>
            <person name="Huang"/>
            <person name="J."/>
            <person name="Sun"/>
            <person name="Y."/>
            <person name="Min"/>
            <person name="J."/>
            <person name="Wang"/>
            <person name="J."/>
            <person name="Fang"/>
            <person name="X."/>
            <person name="Zhao"/>
            <person name="Z."/>
            <person name="Wang"/>
            <person name="S."/>
            <person name="Zhang"/>
            <person name="Y."/>
            <person name="Liu"/>
            <person name="Q."/>
            <person name="Jiang"/>
            <person name="Q."/>
            <person name="Wang"/>
            <person name="X."/>
            <person name="Guo"/>
            <person name="Y."/>
            <person name="Yang"/>
            <person name="C."/>
            <person name="Wang"/>
            <person name="Y."/>
            <person name="Tian"/>
            <person name="F."/>
            <person name="Zhuang"/>
            <person name="G."/>
            <person name="Fan"/>
            <person name="Y."/>
            <person name="Gao"/>
            <person name="Q."/>
            <person name="Li"/>
            <person name="Y."/>
            <person name="Ju"/>
            <person name="Z."/>
            <person name="Li"/>
            <person name="J."/>
            <person name="Li"/>
            <person name="R."/>
            <person name="Hou"/>
            <person name="M."/>
            <person name="Yang"/>
            <person name="G."/>
            <person name="Liu"/>
            <person name="G."/>
            <person name="Liu"/>
            <person name="W."/>
            <person name="Guo"/>
            <person name="J."/>
            <person name="Pan"/>
            <person name="S."/>
            <person name="Fan"/>
            <person name="G."/>
            <person name="Zhang"/>
            <person name="W."/>
            <person name="Zhang"/>
            <person name="R."/>
            <person name="Yu"/>
            <person name="J."/>
            <person name="Zhang"/>
            <person name="X."/>
            <person name="Yin"/>
            <person name="Q."/>
            <person name="Ji"/>
            <person name="C."/>
            <person name="Jin"/>
            <person name="Y."/>
            <person name="Yue"/>
            <person name="G."/>
            <person name="Liu"/>
            <person name="M."/>
            <person name="Xu"/>
            <person name="J."/>
            <person name="Liu"/>
            <person name="S."/>
            <person name="Jordana"/>
            <person name="J."/>
            <person name="Noce"/>
            <person name="A."/>
            <person name="Amills"/>
            <person name="M."/>
            <person name="Wu"/>
            <person name="D.D."/>
            <person name="Li"/>
            <person name="S."/>
            <person name="Zhou"/>
            <person name="X. and Zhong"/>
            <person name="J."/>
        </authorList>
    </citation>
    <scope>NUCLEOTIDE SEQUENCE [LARGE SCALE GENOMIC DNA]</scope>
</reference>
<dbReference type="Proteomes" id="UP000694387">
    <property type="component" value="Chromosome 3"/>
</dbReference>
<name>A0A9L0IYK5_EQUAS</name>
<sequence>MLFVPLPHVVGCSPLIAVMVMCLLALEWPRRPSTASLRGQEKRVAYYLCWCTLMERHRRISGVNCYCVSKGLEKID</sequence>
<evidence type="ECO:0000256" key="1">
    <source>
        <dbReference type="SAM" id="Phobius"/>
    </source>
</evidence>
<keyword evidence="1" id="KW-1133">Transmembrane helix</keyword>
<keyword evidence="3" id="KW-1185">Reference proteome</keyword>
<feature type="transmembrane region" description="Helical" evidence="1">
    <location>
        <begin position="6"/>
        <end position="26"/>
    </location>
</feature>
<evidence type="ECO:0000313" key="2">
    <source>
        <dbReference type="Ensembl" id="ENSEASP00005045208.1"/>
    </source>
</evidence>
<keyword evidence="1" id="KW-0812">Transmembrane</keyword>
<evidence type="ECO:0000313" key="3">
    <source>
        <dbReference type="Proteomes" id="UP000694387"/>
    </source>
</evidence>
<keyword evidence="1" id="KW-0472">Membrane</keyword>
<protein>
    <submittedName>
        <fullName evidence="2">Uncharacterized protein</fullName>
    </submittedName>
</protein>
<dbReference type="AlphaFoldDB" id="A0A9L0IYK5"/>